<protein>
    <recommendedName>
        <fullName evidence="1">PSP1 C-terminal domain-containing protein</fullName>
    </recommendedName>
</protein>
<evidence type="ECO:0000313" key="3">
    <source>
        <dbReference type="Proteomes" id="UP000051952"/>
    </source>
</evidence>
<dbReference type="InterPro" id="IPR047767">
    <property type="entry name" value="PSP1-like"/>
</dbReference>
<dbReference type="EMBL" id="CYKH01000828">
    <property type="protein sequence ID" value="CUG46586.1"/>
    <property type="molecule type" value="Genomic_DNA"/>
</dbReference>
<keyword evidence="3" id="KW-1185">Reference proteome</keyword>
<proteinExistence type="predicted"/>
<evidence type="ECO:0000313" key="2">
    <source>
        <dbReference type="EMBL" id="CUG46586.1"/>
    </source>
</evidence>
<feature type="domain" description="PSP1 C-terminal" evidence="1">
    <location>
        <begin position="196"/>
        <end position="284"/>
    </location>
</feature>
<dbReference type="AlphaFoldDB" id="A0A0S4J1K3"/>
<accession>A0A0S4J1K3</accession>
<dbReference type="PANTHER" id="PTHR43830:SF4">
    <property type="entry name" value="PSP1 C-TERMINAL DOMAIN-CONTAINING PROTEIN"/>
    <property type="match status" value="1"/>
</dbReference>
<dbReference type="InterPro" id="IPR007557">
    <property type="entry name" value="PSP1_C"/>
</dbReference>
<dbReference type="OMA" id="RIWFAYL"/>
<evidence type="ECO:0000259" key="1">
    <source>
        <dbReference type="PROSITE" id="PS51411"/>
    </source>
</evidence>
<dbReference type="GO" id="GO:0005737">
    <property type="term" value="C:cytoplasm"/>
    <property type="evidence" value="ECO:0007669"/>
    <property type="project" value="TreeGrafter"/>
</dbReference>
<dbReference type="VEuPathDB" id="TriTrypDB:BSAL_79790"/>
<dbReference type="PANTHER" id="PTHR43830">
    <property type="entry name" value="PROTEIN PSP1"/>
    <property type="match status" value="1"/>
</dbReference>
<dbReference type="Pfam" id="PF04468">
    <property type="entry name" value="PSP1"/>
    <property type="match status" value="1"/>
</dbReference>
<name>A0A0S4J1K3_BODSA</name>
<dbReference type="OrthoDB" id="271183at2759"/>
<reference evidence="3" key="1">
    <citation type="submission" date="2015-09" db="EMBL/GenBank/DDBJ databases">
        <authorList>
            <consortium name="Pathogen Informatics"/>
        </authorList>
    </citation>
    <scope>NUCLEOTIDE SEQUENCE [LARGE SCALE GENOMIC DNA]</scope>
    <source>
        <strain evidence="3">Lake Konstanz</strain>
    </source>
</reference>
<sequence>MLSTCHLHMSSTCKLFPFMFDSNGKHQQINTRTSTRHQTTTPHTHTMMLATSALVHAAAVSAAMFSPISRATCKKRVAASRFRYEPYGARVIACVPIESPSKFAVAAVAAIAPPTPIAAAKSVAAALTAAPVAVLAAPKPAGPRFAVVSFKHESATFLAPFKISAGDIVVVEGDRGENIGTVAEIQKDAPLFAVGAKVLRRATEKDLAALKAQREREAAATLSTRAVAESLGLHGRVEDAEYQFDLNKLTIFVSRPTKTTFVDFRKLQRTLFREFRCRIWCSYMDEIEAAEAGPRSR</sequence>
<dbReference type="Proteomes" id="UP000051952">
    <property type="component" value="Unassembled WGS sequence"/>
</dbReference>
<dbReference type="PROSITE" id="PS51411">
    <property type="entry name" value="PSP1_C"/>
    <property type="match status" value="1"/>
</dbReference>
<gene>
    <name evidence="2" type="ORF">BSAL_79790</name>
</gene>
<organism evidence="2 3">
    <name type="scientific">Bodo saltans</name>
    <name type="common">Flagellated protozoan</name>
    <dbReference type="NCBI Taxonomy" id="75058"/>
    <lineage>
        <taxon>Eukaryota</taxon>
        <taxon>Discoba</taxon>
        <taxon>Euglenozoa</taxon>
        <taxon>Kinetoplastea</taxon>
        <taxon>Metakinetoplastina</taxon>
        <taxon>Eubodonida</taxon>
        <taxon>Bodonidae</taxon>
        <taxon>Bodo</taxon>
    </lineage>
</organism>